<reference evidence="2" key="1">
    <citation type="submission" date="2011-05" db="EMBL/GenBank/DDBJ databases">
        <authorList>
            <person name="Richards S.R."/>
            <person name="Qu J."/>
            <person name="Jiang H."/>
            <person name="Jhangiani S.N."/>
            <person name="Agravi P."/>
            <person name="Goodspeed R."/>
            <person name="Gross S."/>
            <person name="Mandapat C."/>
            <person name="Jackson L."/>
            <person name="Mathew T."/>
            <person name="Pu L."/>
            <person name="Thornton R."/>
            <person name="Saada N."/>
            <person name="Wilczek-Boney K.B."/>
            <person name="Lee S."/>
            <person name="Kovar C."/>
            <person name="Wu Y."/>
            <person name="Scherer S.E."/>
            <person name="Worley K.C."/>
            <person name="Muzny D.M."/>
            <person name="Gibbs R."/>
        </authorList>
    </citation>
    <scope>NUCLEOTIDE SEQUENCE</scope>
    <source>
        <strain evidence="2">Brora</strain>
    </source>
</reference>
<evidence type="ECO:0000313" key="2">
    <source>
        <dbReference type="Proteomes" id="UP000014500"/>
    </source>
</evidence>
<protein>
    <submittedName>
        <fullName evidence="1">Uncharacterized protein</fullName>
    </submittedName>
</protein>
<proteinExistence type="predicted"/>
<organism evidence="1 2">
    <name type="scientific">Strigamia maritima</name>
    <name type="common">European centipede</name>
    <name type="synonym">Geophilus maritimus</name>
    <dbReference type="NCBI Taxonomy" id="126957"/>
    <lineage>
        <taxon>Eukaryota</taxon>
        <taxon>Metazoa</taxon>
        <taxon>Ecdysozoa</taxon>
        <taxon>Arthropoda</taxon>
        <taxon>Myriapoda</taxon>
        <taxon>Chilopoda</taxon>
        <taxon>Pleurostigmophora</taxon>
        <taxon>Geophilomorpha</taxon>
        <taxon>Linotaeniidae</taxon>
        <taxon>Strigamia</taxon>
    </lineage>
</organism>
<name>T1JJA8_STRMM</name>
<keyword evidence="2" id="KW-1185">Reference proteome</keyword>
<evidence type="ECO:0000313" key="1">
    <source>
        <dbReference type="EnsemblMetazoa" id="SMAR013938-PA"/>
    </source>
</evidence>
<dbReference type="Proteomes" id="UP000014500">
    <property type="component" value="Unassembled WGS sequence"/>
</dbReference>
<dbReference type="AlphaFoldDB" id="T1JJA8"/>
<dbReference type="EMBL" id="JH430146">
    <property type="status" value="NOT_ANNOTATED_CDS"/>
    <property type="molecule type" value="Genomic_DNA"/>
</dbReference>
<reference evidence="1" key="2">
    <citation type="submission" date="2015-02" db="UniProtKB">
        <authorList>
            <consortium name="EnsemblMetazoa"/>
        </authorList>
    </citation>
    <scope>IDENTIFICATION</scope>
</reference>
<dbReference type="HOGENOM" id="CLU_2309501_0_0_1"/>
<accession>T1JJA8</accession>
<sequence length="100" mass="11384">MALLCVTGKKFAPISAGPNECGEAHCTRRGLLLLPRDVRTRTRKLYFRSRKIFILIKKAEYINNAAFSFVNNGTHIFRLGSTILYHFVRETPIEIPSFLG</sequence>
<dbReference type="EnsemblMetazoa" id="SMAR013938-RA">
    <property type="protein sequence ID" value="SMAR013938-PA"/>
    <property type="gene ID" value="SMAR013938"/>
</dbReference>